<dbReference type="PANTHER" id="PTHR33608:SF6">
    <property type="entry name" value="BLL2464 PROTEIN"/>
    <property type="match status" value="1"/>
</dbReference>
<dbReference type="PANTHER" id="PTHR33608">
    <property type="entry name" value="BLL2464 PROTEIN"/>
    <property type="match status" value="1"/>
</dbReference>
<proteinExistence type="predicted"/>
<dbReference type="InterPro" id="IPR036465">
    <property type="entry name" value="vWFA_dom_sf"/>
</dbReference>
<dbReference type="AlphaFoldDB" id="A0A6J4KHR0"/>
<protein>
    <recommendedName>
        <fullName evidence="1">DUF58 domain-containing protein</fullName>
    </recommendedName>
</protein>
<sequence length="316" mass="33848">MRPLRAVPTALPPPPLARPDAVRRLSLDVARRLDGLVQGDHLGHLPGPGTEAAEARAYGPGDDVRRLDWAVTARTCEPHVRTTVAERELETTLVVDLSSSMSFGTAGAEKRDVALALAAAFLHLCSRPGDRVAGLVVGGDGLRSLPARAGRAGSLATLSTLLRQPRSETGIGPGLGAALTALTRRPRRRGLTVVLSDLGDPVDTWQRPLRLVAAKHEVVVVQVVDRRELALPDVGVLHLVDPETGRQEQLRTSARTRQRYAAAAAERAEQQRRSVLAAGASHVAVRTDADWLPQLVRFLATRRRLRGAGRRSGGPA</sequence>
<dbReference type="InterPro" id="IPR002881">
    <property type="entry name" value="DUF58"/>
</dbReference>
<accession>A0A6J4KHR0</accession>
<dbReference type="EMBL" id="CADCUB010000009">
    <property type="protein sequence ID" value="CAA9306429.1"/>
    <property type="molecule type" value="Genomic_DNA"/>
</dbReference>
<feature type="domain" description="DUF58" evidence="1">
    <location>
        <begin position="54"/>
        <end position="268"/>
    </location>
</feature>
<dbReference type="Gene3D" id="3.40.50.410">
    <property type="entry name" value="von Willebrand factor, type A domain"/>
    <property type="match status" value="1"/>
</dbReference>
<gene>
    <name evidence="2" type="ORF">AVDCRST_MAG07-296</name>
</gene>
<evidence type="ECO:0000259" key="1">
    <source>
        <dbReference type="Pfam" id="PF01882"/>
    </source>
</evidence>
<name>A0A6J4KHR0_9ACTN</name>
<dbReference type="SUPFAM" id="SSF53300">
    <property type="entry name" value="vWA-like"/>
    <property type="match status" value="1"/>
</dbReference>
<reference evidence="2" key="1">
    <citation type="submission" date="2020-02" db="EMBL/GenBank/DDBJ databases">
        <authorList>
            <person name="Meier V. D."/>
        </authorList>
    </citation>
    <scope>NUCLEOTIDE SEQUENCE</scope>
    <source>
        <strain evidence="2">AVDCRST_MAG07</strain>
    </source>
</reference>
<evidence type="ECO:0000313" key="2">
    <source>
        <dbReference type="EMBL" id="CAA9306429.1"/>
    </source>
</evidence>
<dbReference type="Pfam" id="PF01882">
    <property type="entry name" value="DUF58"/>
    <property type="match status" value="1"/>
</dbReference>
<organism evidence="2">
    <name type="scientific">uncultured Frankineae bacterium</name>
    <dbReference type="NCBI Taxonomy" id="437475"/>
    <lineage>
        <taxon>Bacteria</taxon>
        <taxon>Bacillati</taxon>
        <taxon>Actinomycetota</taxon>
        <taxon>Actinomycetes</taxon>
        <taxon>Frankiales</taxon>
        <taxon>environmental samples</taxon>
    </lineage>
</organism>